<dbReference type="PANTHER" id="PTHR43289">
    <property type="entry name" value="MITOGEN-ACTIVATED PROTEIN KINASE KINASE KINASE 20-RELATED"/>
    <property type="match status" value="1"/>
</dbReference>
<dbReference type="GO" id="GO:0004674">
    <property type="term" value="F:protein serine/threonine kinase activity"/>
    <property type="evidence" value="ECO:0007669"/>
    <property type="project" value="TreeGrafter"/>
</dbReference>
<evidence type="ECO:0000256" key="1">
    <source>
        <dbReference type="ARBA" id="ARBA00022679"/>
    </source>
</evidence>
<proteinExistence type="predicted"/>
<evidence type="ECO:0000256" key="5">
    <source>
        <dbReference type="SAM" id="MobiDB-lite"/>
    </source>
</evidence>
<dbReference type="PROSITE" id="PS00108">
    <property type="entry name" value="PROTEIN_KINASE_ST"/>
    <property type="match status" value="1"/>
</dbReference>
<dbReference type="SUPFAM" id="SSF56112">
    <property type="entry name" value="Protein kinase-like (PK-like)"/>
    <property type="match status" value="1"/>
</dbReference>
<evidence type="ECO:0000313" key="9">
    <source>
        <dbReference type="Proteomes" id="UP000290932"/>
    </source>
</evidence>
<feature type="transmembrane region" description="Helical" evidence="6">
    <location>
        <begin position="130"/>
        <end position="148"/>
    </location>
</feature>
<feature type="domain" description="Protein kinase" evidence="7">
    <location>
        <begin position="183"/>
        <end position="434"/>
    </location>
</feature>
<dbReference type="CDD" id="cd14014">
    <property type="entry name" value="STKc_PknB_like"/>
    <property type="match status" value="1"/>
</dbReference>
<dbReference type="Gene3D" id="1.10.510.10">
    <property type="entry name" value="Transferase(Phosphotransferase) domain 1"/>
    <property type="match status" value="1"/>
</dbReference>
<gene>
    <name evidence="8" type="ORF">ABH15_13090</name>
</gene>
<dbReference type="PROSITE" id="PS50011">
    <property type="entry name" value="PROTEIN_KINASE_DOM"/>
    <property type="match status" value="1"/>
</dbReference>
<dbReference type="InterPro" id="IPR000719">
    <property type="entry name" value="Prot_kinase_dom"/>
</dbReference>
<comment type="caution">
    <text evidence="8">The sequence shown here is derived from an EMBL/GenBank/DDBJ whole genome shotgun (WGS) entry which is preliminary data.</text>
</comment>
<keyword evidence="6" id="KW-0812">Transmembrane</keyword>
<feature type="region of interest" description="Disordered" evidence="5">
    <location>
        <begin position="34"/>
        <end position="105"/>
    </location>
</feature>
<dbReference type="GO" id="GO:0005524">
    <property type="term" value="F:ATP binding"/>
    <property type="evidence" value="ECO:0007669"/>
    <property type="project" value="UniProtKB-KW"/>
</dbReference>
<evidence type="ECO:0000256" key="6">
    <source>
        <dbReference type="SAM" id="Phobius"/>
    </source>
</evidence>
<dbReference type="InterPro" id="IPR008271">
    <property type="entry name" value="Ser/Thr_kinase_AS"/>
</dbReference>
<dbReference type="InterPro" id="IPR011009">
    <property type="entry name" value="Kinase-like_dom_sf"/>
</dbReference>
<dbReference type="Gene3D" id="3.30.200.20">
    <property type="entry name" value="Phosphorylase Kinase, domain 1"/>
    <property type="match status" value="1"/>
</dbReference>
<dbReference type="Pfam" id="PF00069">
    <property type="entry name" value="Pkinase"/>
    <property type="match status" value="1"/>
</dbReference>
<dbReference type="SMART" id="SM00220">
    <property type="entry name" value="S_TKc"/>
    <property type="match status" value="1"/>
</dbReference>
<dbReference type="PANTHER" id="PTHR43289:SF6">
    <property type="entry name" value="SERINE_THREONINE-PROTEIN KINASE NEKL-3"/>
    <property type="match status" value="1"/>
</dbReference>
<name>A0A498GZE1_9EURY</name>
<dbReference type="Proteomes" id="UP000290932">
    <property type="component" value="Unassembled WGS sequence"/>
</dbReference>
<evidence type="ECO:0000256" key="4">
    <source>
        <dbReference type="ARBA" id="ARBA00022840"/>
    </source>
</evidence>
<evidence type="ECO:0000256" key="2">
    <source>
        <dbReference type="ARBA" id="ARBA00022741"/>
    </source>
</evidence>
<keyword evidence="3" id="KW-0418">Kinase</keyword>
<keyword evidence="6" id="KW-1133">Transmembrane helix</keyword>
<evidence type="ECO:0000259" key="7">
    <source>
        <dbReference type="PROSITE" id="PS50011"/>
    </source>
</evidence>
<keyword evidence="1" id="KW-0808">Transferase</keyword>
<dbReference type="AlphaFoldDB" id="A0A498GZE1"/>
<keyword evidence="9" id="KW-1185">Reference proteome</keyword>
<protein>
    <recommendedName>
        <fullName evidence="7">Protein kinase domain-containing protein</fullName>
    </recommendedName>
</protein>
<evidence type="ECO:0000256" key="3">
    <source>
        <dbReference type="ARBA" id="ARBA00022777"/>
    </source>
</evidence>
<keyword evidence="6" id="KW-0472">Membrane</keyword>
<keyword evidence="4" id="KW-0067">ATP-binding</keyword>
<evidence type="ECO:0000313" key="8">
    <source>
        <dbReference type="EMBL" id="RXE55210.1"/>
    </source>
</evidence>
<dbReference type="EMBL" id="LHQS01000004">
    <property type="protein sequence ID" value="RXE55210.1"/>
    <property type="molecule type" value="Genomic_DNA"/>
</dbReference>
<sequence>MTRSGGNPARTQACRCVLALLLLLALLAAPCTADAPGTDAESLRTADDDTVQVEESATPAKGNSKLKDTPGSNGAGNGKGVTPDSPASRQSETPTPGSPTVQPAGGTVSVFAAEQNRGTPERGSAVDAPLLLLAGIALLAALAVFVWYSRQEQNRELPETGTAATILAEPGVPETPAGLQNRYSRMESVGRGGLGRVFRAERKSDGAIVAVKIPIAFDEATGRSFLKEMRFWEELTHPNIVEVYSVNILPVPYVEMEYVAGTLEALRKPISPEACRSIAMGIAEGLSYAHGRGVIHRDIKPHNILIGDDGAAKITDWGMGTALAGSRATSSPGFSLVYAAPEQIAPGRFGRTDERTDIYQLGVVLYELLTGTVPFPGEDIAAFSTALLETEPVPPSVIRPGIEPFDPIIRRCLAKNPDHRYQTAADLAADLAALPLGEQGEERA</sequence>
<organism evidence="8 9">
    <name type="scientific">Methanoculleus taiwanensis</name>
    <dbReference type="NCBI Taxonomy" id="1550565"/>
    <lineage>
        <taxon>Archaea</taxon>
        <taxon>Methanobacteriati</taxon>
        <taxon>Methanobacteriota</taxon>
        <taxon>Stenosarchaea group</taxon>
        <taxon>Methanomicrobia</taxon>
        <taxon>Methanomicrobiales</taxon>
        <taxon>Methanomicrobiaceae</taxon>
        <taxon>Methanoculleus</taxon>
    </lineage>
</organism>
<accession>A0A498GZE1</accession>
<feature type="compositionally biased region" description="Polar residues" evidence="5">
    <location>
        <begin position="85"/>
        <end position="101"/>
    </location>
</feature>
<reference evidence="8 9" key="1">
    <citation type="journal article" date="2015" name="Int. J. Syst. Evol. Microbiol.">
        <title>Methanoculleus taiwanensis sp. nov., a methanogen isolated from deep marine sediment at the deformation front area near Taiwan.</title>
        <authorList>
            <person name="Weng C.Y."/>
            <person name="Chen S.C."/>
            <person name="Lai M.C."/>
            <person name="Wu S.Y."/>
            <person name="Lin S."/>
            <person name="Yang T.F."/>
            <person name="Chen P.C."/>
        </authorList>
    </citation>
    <scope>NUCLEOTIDE SEQUENCE [LARGE SCALE GENOMIC DNA]</scope>
    <source>
        <strain evidence="8 9">CYW4</strain>
    </source>
</reference>
<keyword evidence="2" id="KW-0547">Nucleotide-binding</keyword>